<gene>
    <name evidence="2" type="ORF">L195_g049860</name>
</gene>
<comment type="caution">
    <text evidence="2">The sequence shown here is derived from an EMBL/GenBank/DDBJ whole genome shotgun (WGS) entry which is preliminary data.</text>
</comment>
<feature type="region of interest" description="Disordered" evidence="1">
    <location>
        <begin position="1"/>
        <end position="54"/>
    </location>
</feature>
<evidence type="ECO:0000256" key="1">
    <source>
        <dbReference type="SAM" id="MobiDB-lite"/>
    </source>
</evidence>
<dbReference type="EMBL" id="ASHM01074440">
    <property type="protein sequence ID" value="PNX56399.1"/>
    <property type="molecule type" value="Genomic_DNA"/>
</dbReference>
<organism evidence="2 3">
    <name type="scientific">Trifolium pratense</name>
    <name type="common">Red clover</name>
    <dbReference type="NCBI Taxonomy" id="57577"/>
    <lineage>
        <taxon>Eukaryota</taxon>
        <taxon>Viridiplantae</taxon>
        <taxon>Streptophyta</taxon>
        <taxon>Embryophyta</taxon>
        <taxon>Tracheophyta</taxon>
        <taxon>Spermatophyta</taxon>
        <taxon>Magnoliopsida</taxon>
        <taxon>eudicotyledons</taxon>
        <taxon>Gunneridae</taxon>
        <taxon>Pentapetalae</taxon>
        <taxon>rosids</taxon>
        <taxon>fabids</taxon>
        <taxon>Fabales</taxon>
        <taxon>Fabaceae</taxon>
        <taxon>Papilionoideae</taxon>
        <taxon>50 kb inversion clade</taxon>
        <taxon>NPAAA clade</taxon>
        <taxon>Hologalegina</taxon>
        <taxon>IRL clade</taxon>
        <taxon>Trifolieae</taxon>
        <taxon>Trifolium</taxon>
    </lineage>
</organism>
<proteinExistence type="predicted"/>
<dbReference type="Proteomes" id="UP000236291">
    <property type="component" value="Unassembled WGS sequence"/>
</dbReference>
<sequence length="90" mass="10069">MSLLGFSSEHHAPPRDEEDQKERSSKKIKGTINESGDQGEGRKVNENEMGSKSYKESVVGVKEVMEGGRVVHEEEMVDEEVVVEGHIEEQ</sequence>
<reference evidence="2 3" key="1">
    <citation type="journal article" date="2014" name="Am. J. Bot.">
        <title>Genome assembly and annotation for red clover (Trifolium pratense; Fabaceae).</title>
        <authorList>
            <person name="Istvanek J."/>
            <person name="Jaros M."/>
            <person name="Krenek A."/>
            <person name="Repkova J."/>
        </authorList>
    </citation>
    <scope>NUCLEOTIDE SEQUENCE [LARGE SCALE GENOMIC DNA]</scope>
    <source>
        <strain evidence="3">cv. Tatra</strain>
        <tissue evidence="2">Young leaves</tissue>
    </source>
</reference>
<feature type="non-terminal residue" evidence="2">
    <location>
        <position position="90"/>
    </location>
</feature>
<dbReference type="AlphaFoldDB" id="A0A2K3JQT0"/>
<feature type="compositionally biased region" description="Basic and acidic residues" evidence="1">
    <location>
        <begin position="8"/>
        <end position="25"/>
    </location>
</feature>
<evidence type="ECO:0000313" key="2">
    <source>
        <dbReference type="EMBL" id="PNX56399.1"/>
    </source>
</evidence>
<reference evidence="2 3" key="2">
    <citation type="journal article" date="2017" name="Front. Plant Sci.">
        <title>Gene Classification and Mining of Molecular Markers Useful in Red Clover (Trifolium pratense) Breeding.</title>
        <authorList>
            <person name="Istvanek J."/>
            <person name="Dluhosova J."/>
            <person name="Dluhos P."/>
            <person name="Patkova L."/>
            <person name="Nedelnik J."/>
            <person name="Repkova J."/>
        </authorList>
    </citation>
    <scope>NUCLEOTIDE SEQUENCE [LARGE SCALE GENOMIC DNA]</scope>
    <source>
        <strain evidence="3">cv. Tatra</strain>
        <tissue evidence="2">Young leaves</tissue>
    </source>
</reference>
<accession>A0A2K3JQT0</accession>
<evidence type="ECO:0000313" key="3">
    <source>
        <dbReference type="Proteomes" id="UP000236291"/>
    </source>
</evidence>
<protein>
    <submittedName>
        <fullName evidence="2">Uncharacterized protein</fullName>
    </submittedName>
</protein>
<name>A0A2K3JQT0_TRIPR</name>